<dbReference type="RefSeq" id="WP_343754888.1">
    <property type="nucleotide sequence ID" value="NZ_BAAACW010000078.1"/>
</dbReference>
<keyword evidence="2" id="KW-0540">Nuclease</keyword>
<name>A0ABN0XDU9_9LACT</name>
<dbReference type="GO" id="GO:0004519">
    <property type="term" value="F:endonuclease activity"/>
    <property type="evidence" value="ECO:0007669"/>
    <property type="project" value="UniProtKB-KW"/>
</dbReference>
<dbReference type="PANTHER" id="PTHR12121">
    <property type="entry name" value="CARBON CATABOLITE REPRESSOR PROTEIN 4"/>
    <property type="match status" value="1"/>
</dbReference>
<evidence type="ECO:0000313" key="2">
    <source>
        <dbReference type="EMBL" id="GAA0361710.1"/>
    </source>
</evidence>
<accession>A0ABN0XDU9</accession>
<evidence type="ECO:0000313" key="3">
    <source>
        <dbReference type="Proteomes" id="UP001501166"/>
    </source>
</evidence>
<reference evidence="2 3" key="1">
    <citation type="journal article" date="2019" name="Int. J. Syst. Evol. Microbiol.">
        <title>The Global Catalogue of Microorganisms (GCM) 10K type strain sequencing project: providing services to taxonomists for standard genome sequencing and annotation.</title>
        <authorList>
            <consortium name="The Broad Institute Genomics Platform"/>
            <consortium name="The Broad Institute Genome Sequencing Center for Infectious Disease"/>
            <person name="Wu L."/>
            <person name="Ma J."/>
        </authorList>
    </citation>
    <scope>NUCLEOTIDE SEQUENCE [LARGE SCALE GENOMIC DNA]</scope>
    <source>
        <strain evidence="2 3">JCM 12662</strain>
    </source>
</reference>
<keyword evidence="2" id="KW-0255">Endonuclease</keyword>
<dbReference type="PANTHER" id="PTHR12121:SF36">
    <property type="entry name" value="ENDONUCLEASE_EXONUCLEASE_PHOSPHATASE DOMAIN-CONTAINING PROTEIN"/>
    <property type="match status" value="1"/>
</dbReference>
<gene>
    <name evidence="2" type="ORF">GCM10008932_12920</name>
</gene>
<comment type="caution">
    <text evidence="2">The sequence shown here is derived from an EMBL/GenBank/DDBJ whole genome shotgun (WGS) entry which is preliminary data.</text>
</comment>
<keyword evidence="2" id="KW-0378">Hydrolase</keyword>
<proteinExistence type="predicted"/>
<dbReference type="Gene3D" id="3.60.10.10">
    <property type="entry name" value="Endonuclease/exonuclease/phosphatase"/>
    <property type="match status" value="1"/>
</dbReference>
<protein>
    <submittedName>
        <fullName evidence="2">Endonuclease/exonuclease/phosphatase family protein</fullName>
    </submittedName>
</protein>
<dbReference type="InterPro" id="IPR005135">
    <property type="entry name" value="Endo/exonuclease/phosphatase"/>
</dbReference>
<dbReference type="CDD" id="cd09083">
    <property type="entry name" value="EEP-1"/>
    <property type="match status" value="1"/>
</dbReference>
<evidence type="ECO:0000259" key="1">
    <source>
        <dbReference type="Pfam" id="PF03372"/>
    </source>
</evidence>
<dbReference type="Pfam" id="PF03372">
    <property type="entry name" value="Exo_endo_phos"/>
    <property type="match status" value="1"/>
</dbReference>
<dbReference type="SUPFAM" id="SSF56219">
    <property type="entry name" value="DNase I-like"/>
    <property type="match status" value="1"/>
</dbReference>
<organism evidence="2 3">
    <name type="scientific">Alkalibacterium iburiense</name>
    <dbReference type="NCBI Taxonomy" id="290589"/>
    <lineage>
        <taxon>Bacteria</taxon>
        <taxon>Bacillati</taxon>
        <taxon>Bacillota</taxon>
        <taxon>Bacilli</taxon>
        <taxon>Lactobacillales</taxon>
        <taxon>Carnobacteriaceae</taxon>
        <taxon>Alkalibacterium</taxon>
    </lineage>
</organism>
<feature type="domain" description="Endonuclease/exonuclease/phosphatase" evidence="1">
    <location>
        <begin position="8"/>
        <end position="256"/>
    </location>
</feature>
<dbReference type="Proteomes" id="UP001501166">
    <property type="component" value="Unassembled WGS sequence"/>
</dbReference>
<keyword evidence="3" id="KW-1185">Reference proteome</keyword>
<dbReference type="EMBL" id="BAAACW010000078">
    <property type="protein sequence ID" value="GAA0361710.1"/>
    <property type="molecule type" value="Genomic_DNA"/>
</dbReference>
<sequence>MTDTLTIATYNIRTDTHDDGPEGSRFRWASRFPYIKQLIDTHNWDIIGIQEARENQLEDLAALPGYQAVGQKRSSDEEAEYNPILFKTDLFELLETQTYWLSPSGEVNSQAEEWDAAYPRIYTLARLKMKETGQTLTVLNTHFDHTSEKARHKSSELIAEKVKALNRDEPLFLTGDFNGERQERFYDTLSHVMRDAELESPHQIGPDVTCTLVTFDYIPKWEDMVKIDYIFINEHVEVIKTETLTDKFNGYYPSDHFPVSLSCRLKQKNR</sequence>
<dbReference type="InterPro" id="IPR036691">
    <property type="entry name" value="Endo/exonu/phosph_ase_sf"/>
</dbReference>
<dbReference type="InterPro" id="IPR050410">
    <property type="entry name" value="CCR4/nocturin_mRNA_transcr"/>
</dbReference>